<dbReference type="Gene3D" id="2.160.20.10">
    <property type="entry name" value="Single-stranded right-handed beta-helix, Pectin lyase-like"/>
    <property type="match status" value="1"/>
</dbReference>
<sequence length="1642" mass="158731">MSKRPIPSTRGRRPAASPAAAGFRPAVGVLAVAAAFSLHAPALLAQPAGAQAIHGAASLARNGNNLVVTTTNGAGTGHSAINWQSFSVPAGSVTQFKQPTASSLSVNRVVGSDPSAIFGTLSSNGRLVLVNPAGITVGAGAVVDTAGFTASTLRMSDADALAGRLVFGDGGSGALQVDGRIVAKNGDVVLIAPNVQTGANAVVQSEGGSTILAAGQKVEITGRGLEGIRLEVQAGSEARNLGTLKGDAVGIFADTLKHSGLIQANAAATEGGRVVLKAAAGDALVDGAVSATSATGKGGSIDVLGNRVGLLAGASLDASGAAGGGTVRVGGDYQGKNAEVPNAQRTYVDPQASIQADATAQGDGGKVIVWADNTTQGHGTISARGGPQGGDGGFVEVSGKNGLQFGAKVDTSAPKGKLGTLLLDPDTITVDNLGPGTYSGPILFDGSTGALVIDADALTGQPGNVELRASLDITVNEPVVFTNTGQSFLAEAGRNVTVTTNGAITTLGGAITLHAGHSGSPALPPEGKVLVAGPLTSNNGNITIQSDKSTSSFPYTSVEVSANVAAGGGNVLIQGMADIDVTGASVTGGMVTLSSTGSAGTIYLDNATVSSSAGPVMIQTVGYDVVISNSSAVNSTGGGITVQGEYVDVLGSSLNSGSNTLSLQSVSAASASGAMLSGANVSMTASDGTVMLDGNTTVTATGSGVVTLNGDARTTFGSPGVHLGDVSITAGSITINGHSDYGWGVSMDGNVALTSTSGATITGLAHSAGSGGGGILLDCSCGGTLTGSGNLFMTGTAASGSAHKGVFLNTAGINRTGGNLTISGNGSGNMGLYILGSLVQNAGTINLMGNSNSSIGVNIEGSTITATTSGVIINGTSSASHGFRMGPAPPPPPPPAPAPPPTFTINSDTLINITGTTGAGSGVAAVTATNETFNAVTSLSIDAVNGDLSLTSTALNVSGGSGEVKLRAMAPAPAPTAPAIRLLGGTAVNALSSSAGTAVRLDADTVDIAGGAITTATGTRTMIVPVSPSRVISLGGSDEAGRLTLTQGELNKIATGTLVVGSNAGTGGLHIEGGAPLTLTASALSLIQGSSTGILQTTGSTLTVGALNADAGHVVMPEANSVSTVSGKATDNFGSGFTFYNAGGFSVGTVDLQSGILAGSAPVVLTSVSGGISQTMPITGTSLNVLTSSMPIALDNAGNSFSLVNAQTGAGGSIAIGNSAAASAFNANSGGIITYKGTGSVTLESVGTSSTAAGSTFGTAAISIEAAGITKAPPPPPPPAPASPQLLASGGGSVYLNGVSGDIGASGQAIGIFAPGGITVAGGNNVFLSPGNPNTIVHGLTTTGNVTISGSTTPGATLDLRSATVGGALTWTDYDSAIIGQGGGVVGATGLITAPSDVVVKGYLAPGGVGPVSTMNIGGNLSVDAGGTLKFDFGPRPSSAPAGPAHDVINVTGSTTFAPGDGSTYVFLGGSQPADSSYTLMTGPTPTGGVPTLHPSSTVQGATFAFGSLIAQVVAPTSAPPAPPPPPASASPTSPPASAAPTSPPASSPPAPPPPTSPPASASPTSPPASAPPAPPPPTSPPASSAPPPSTSAPAQQQVDNQVVTFAKLFVEEAKTQDEKDDKKTVGKDDIVLTDSQCKPGS</sequence>
<dbReference type="Pfam" id="PF05860">
    <property type="entry name" value="TPS"/>
    <property type="match status" value="1"/>
</dbReference>
<comment type="caution">
    <text evidence="3">The sequence shown here is derived from an EMBL/GenBank/DDBJ whole genome shotgun (WGS) entry which is preliminary data.</text>
</comment>
<dbReference type="EMBL" id="VOBQ01000014">
    <property type="protein sequence ID" value="TWO69684.1"/>
    <property type="molecule type" value="Genomic_DNA"/>
</dbReference>
<feature type="compositionally biased region" description="Pro residues" evidence="1">
    <location>
        <begin position="1518"/>
        <end position="1535"/>
    </location>
</feature>
<dbReference type="SMART" id="SM00912">
    <property type="entry name" value="Haemagg_act"/>
    <property type="match status" value="1"/>
</dbReference>
<feature type="compositionally biased region" description="Pro residues" evidence="1">
    <location>
        <begin position="1542"/>
        <end position="1558"/>
    </location>
</feature>
<dbReference type="InterPro" id="IPR011050">
    <property type="entry name" value="Pectin_lyase_fold/virulence"/>
</dbReference>
<dbReference type="SMART" id="SM00710">
    <property type="entry name" value="PbH1"/>
    <property type="match status" value="4"/>
</dbReference>
<feature type="region of interest" description="Disordered" evidence="1">
    <location>
        <begin position="1613"/>
        <end position="1642"/>
    </location>
</feature>
<feature type="compositionally biased region" description="Pro residues" evidence="1">
    <location>
        <begin position="887"/>
        <end position="902"/>
    </location>
</feature>
<evidence type="ECO:0000313" key="3">
    <source>
        <dbReference type="EMBL" id="TWO69684.1"/>
    </source>
</evidence>
<evidence type="ECO:0000256" key="1">
    <source>
        <dbReference type="SAM" id="MobiDB-lite"/>
    </source>
</evidence>
<dbReference type="OrthoDB" id="218680at2"/>
<evidence type="ECO:0000313" key="4">
    <source>
        <dbReference type="Proteomes" id="UP000318199"/>
    </source>
</evidence>
<dbReference type="InterPro" id="IPR006626">
    <property type="entry name" value="PbH1"/>
</dbReference>
<dbReference type="RefSeq" id="WP_145894400.1">
    <property type="nucleotide sequence ID" value="NZ_VOBQ01000014.1"/>
</dbReference>
<proteinExistence type="predicted"/>
<dbReference type="PANTHER" id="PTHR12338:SF5">
    <property type="entry name" value="ANTIGEN 43-RELATED"/>
    <property type="match status" value="1"/>
</dbReference>
<gene>
    <name evidence="3" type="ORF">FN976_17805</name>
</gene>
<dbReference type="NCBIfam" id="TIGR01901">
    <property type="entry name" value="adhes_NPXG"/>
    <property type="match status" value="1"/>
</dbReference>
<dbReference type="Proteomes" id="UP000318199">
    <property type="component" value="Unassembled WGS sequence"/>
</dbReference>
<name>A0A562ZNG0_9BURK</name>
<feature type="compositionally biased region" description="Basic and acidic residues" evidence="1">
    <location>
        <begin position="1613"/>
        <end position="1631"/>
    </location>
</feature>
<reference evidence="3 4" key="1">
    <citation type="submission" date="2019-07" db="EMBL/GenBank/DDBJ databases">
        <title>Caenimonas sedimenti sp. nov., isolated from activated sludge.</title>
        <authorList>
            <person name="Xu J."/>
        </authorList>
    </citation>
    <scope>NUCLEOTIDE SEQUENCE [LARGE SCALE GENOMIC DNA]</scope>
    <source>
        <strain evidence="3 4">HX-9-20</strain>
    </source>
</reference>
<feature type="compositionally biased region" description="Pro residues" evidence="1">
    <location>
        <begin position="1565"/>
        <end position="1591"/>
    </location>
</feature>
<feature type="region of interest" description="Disordered" evidence="1">
    <location>
        <begin position="1516"/>
        <end position="1601"/>
    </location>
</feature>
<protein>
    <submittedName>
        <fullName evidence="3">Filamentous hemagglutinin N-terminal domain-containing protein</fullName>
    </submittedName>
</protein>
<accession>A0A562ZNG0</accession>
<feature type="domain" description="Filamentous haemagglutinin FhaB/tRNA nuclease CdiA-like TPS" evidence="2">
    <location>
        <begin position="45"/>
        <end position="159"/>
    </location>
</feature>
<evidence type="ECO:0000259" key="2">
    <source>
        <dbReference type="SMART" id="SM00912"/>
    </source>
</evidence>
<dbReference type="PANTHER" id="PTHR12338">
    <property type="entry name" value="AUTOTRANSPORTER"/>
    <property type="match status" value="1"/>
</dbReference>
<organism evidence="3 4">
    <name type="scientific">Caenimonas sedimenti</name>
    <dbReference type="NCBI Taxonomy" id="2596921"/>
    <lineage>
        <taxon>Bacteria</taxon>
        <taxon>Pseudomonadati</taxon>
        <taxon>Pseudomonadota</taxon>
        <taxon>Betaproteobacteria</taxon>
        <taxon>Burkholderiales</taxon>
        <taxon>Comamonadaceae</taxon>
        <taxon>Caenimonas</taxon>
    </lineage>
</organism>
<dbReference type="SUPFAM" id="SSF51126">
    <property type="entry name" value="Pectin lyase-like"/>
    <property type="match status" value="1"/>
</dbReference>
<dbReference type="InterPro" id="IPR008638">
    <property type="entry name" value="FhaB/CdiA-like_TPS"/>
</dbReference>
<feature type="region of interest" description="Disordered" evidence="1">
    <location>
        <begin position="880"/>
        <end position="904"/>
    </location>
</feature>
<keyword evidence="4" id="KW-1185">Reference proteome</keyword>
<dbReference type="InterPro" id="IPR012334">
    <property type="entry name" value="Pectin_lyas_fold"/>
</dbReference>
<dbReference type="InterPro" id="IPR050909">
    <property type="entry name" value="Bact_Autotransporter_VF"/>
</dbReference>